<accession>A0A3G6TIN6</accession>
<keyword evidence="3" id="KW-1185">Reference proteome</keyword>
<protein>
    <submittedName>
        <fullName evidence="2">Uncharacterized protein</fullName>
    </submittedName>
</protein>
<dbReference type="Proteomes" id="UP000271193">
    <property type="component" value="Chromosome"/>
</dbReference>
<keyword evidence="1" id="KW-0472">Membrane</keyword>
<dbReference type="EMBL" id="CP033932">
    <property type="protein sequence ID" value="AZB25940.1"/>
    <property type="molecule type" value="Genomic_DNA"/>
</dbReference>
<feature type="transmembrane region" description="Helical" evidence="1">
    <location>
        <begin position="55"/>
        <end position="76"/>
    </location>
</feature>
<name>A0A3G6TIN6_9FLAO</name>
<reference evidence="3" key="1">
    <citation type="submission" date="2018-11" db="EMBL/GenBank/DDBJ databases">
        <title>Proposal to divide the Flavobacteriaceae and reorganize its genera based on Amino Acid Identity values calculated from whole genome sequences.</title>
        <authorList>
            <person name="Nicholson A.C."/>
            <person name="Gulvik C.A."/>
            <person name="Whitney A.M."/>
            <person name="Humrighouse B.W."/>
            <person name="Bell M."/>
            <person name="Holmes B."/>
            <person name="Steigerwalt A.G."/>
            <person name="Villarma A."/>
            <person name="Sheth M."/>
            <person name="Batra D."/>
            <person name="Pryor J."/>
            <person name="Bernardet J.-F."/>
            <person name="Hugo C."/>
            <person name="Kampfer P."/>
            <person name="Newman J."/>
            <person name="McQuiston J.R."/>
        </authorList>
    </citation>
    <scope>NUCLEOTIDE SEQUENCE [LARGE SCALE GENOMIC DNA]</scope>
    <source>
        <strain evidence="3">G0229</strain>
    </source>
</reference>
<keyword evidence="1" id="KW-1133">Transmembrane helix</keyword>
<keyword evidence="1" id="KW-0812">Transmembrane</keyword>
<proteinExistence type="predicted"/>
<evidence type="ECO:0000313" key="2">
    <source>
        <dbReference type="EMBL" id="AZB25940.1"/>
    </source>
</evidence>
<sequence length="87" mass="10195">MRKNTIKAFILCVILLSIPIFALGLTDSAFQQIYPSDNILSYSINSFKYFLFWVLPYWWILIVVGAAVLTLLYVVFIKVRNHFFNKN</sequence>
<dbReference type="AlphaFoldDB" id="A0A3G6TIN6"/>
<gene>
    <name evidence="2" type="ORF">EG339_15770</name>
</gene>
<evidence type="ECO:0000256" key="1">
    <source>
        <dbReference type="SAM" id="Phobius"/>
    </source>
</evidence>
<dbReference type="KEGG" id="cben:EG339_15770"/>
<organism evidence="2 3">
    <name type="scientific">Chryseobacterium bernardetii</name>
    <dbReference type="NCBI Taxonomy" id="1241978"/>
    <lineage>
        <taxon>Bacteria</taxon>
        <taxon>Pseudomonadati</taxon>
        <taxon>Bacteroidota</taxon>
        <taxon>Flavobacteriia</taxon>
        <taxon>Flavobacteriales</taxon>
        <taxon>Weeksellaceae</taxon>
        <taxon>Chryseobacterium group</taxon>
        <taxon>Chryseobacterium</taxon>
    </lineage>
</organism>
<evidence type="ECO:0000313" key="3">
    <source>
        <dbReference type="Proteomes" id="UP000271193"/>
    </source>
</evidence>